<name>A0A3A5H7N7_9ACTN</name>
<dbReference type="EMBL" id="QYRP01000002">
    <property type="protein sequence ID" value="RJS46462.1"/>
    <property type="molecule type" value="Genomic_DNA"/>
</dbReference>
<comment type="caution">
    <text evidence="2">The sequence shown here is derived from an EMBL/GenBank/DDBJ whole genome shotgun (WGS) entry which is preliminary data.</text>
</comment>
<evidence type="ECO:0000313" key="2">
    <source>
        <dbReference type="EMBL" id="RJS46462.1"/>
    </source>
</evidence>
<dbReference type="Pfam" id="PF13280">
    <property type="entry name" value="WYL"/>
    <property type="match status" value="1"/>
</dbReference>
<reference evidence="3" key="1">
    <citation type="submission" date="2018-09" db="EMBL/GenBank/DDBJ databases">
        <authorList>
            <person name="Zhu H."/>
        </authorList>
    </citation>
    <scope>NUCLEOTIDE SEQUENCE [LARGE SCALE GENOMIC DNA]</scope>
    <source>
        <strain evidence="3">K1W22B-1</strain>
    </source>
</reference>
<keyword evidence="3" id="KW-1185">Reference proteome</keyword>
<feature type="domain" description="WYL" evidence="1">
    <location>
        <begin position="154"/>
        <end position="221"/>
    </location>
</feature>
<evidence type="ECO:0000259" key="1">
    <source>
        <dbReference type="Pfam" id="PF13280"/>
    </source>
</evidence>
<sequence>MATPKYTQRFARLPAVFEQLASHPGGLPLADLAAQTGVPTAELREDILAFYTADVAPLLLGLTRPAVLDFRNADGAEDEPTTAEYVCIIDERPSEELGVEYVDPAELALIFTAAQALLDIDPSDADLLGAVEVLTETAFGTPVEPSGTRSWNRALEALQEAVAGSHLVEISYSRSWDEGVFTRTIEPYLLVQTQRGWEVDAGPADAHGRIRTYLLSNIRDYVVSEATFKPPADLARMLAAQRKTETVRVRIPHHARWAADFYAEDVAIVDDDESTATLDLELLQPVDTRVGLLLLIAGDESWVLNPAHLATAGPILAGELLTHHLES</sequence>
<evidence type="ECO:0000313" key="3">
    <source>
        <dbReference type="Proteomes" id="UP000276542"/>
    </source>
</evidence>
<dbReference type="RefSeq" id="WP_120060434.1">
    <property type="nucleotide sequence ID" value="NZ_QYRP01000002.1"/>
</dbReference>
<organism evidence="2 3">
    <name type="scientific">Nocardioides cavernaquae</name>
    <dbReference type="NCBI Taxonomy" id="2321396"/>
    <lineage>
        <taxon>Bacteria</taxon>
        <taxon>Bacillati</taxon>
        <taxon>Actinomycetota</taxon>
        <taxon>Actinomycetes</taxon>
        <taxon>Propionibacteriales</taxon>
        <taxon>Nocardioidaceae</taxon>
        <taxon>Nocardioides</taxon>
    </lineage>
</organism>
<dbReference type="InterPro" id="IPR026881">
    <property type="entry name" value="WYL_dom"/>
</dbReference>
<gene>
    <name evidence="2" type="ORF">D4739_09735</name>
</gene>
<accession>A0A3A5H7N7</accession>
<dbReference type="Proteomes" id="UP000276542">
    <property type="component" value="Unassembled WGS sequence"/>
</dbReference>
<dbReference type="OrthoDB" id="3768405at2"/>
<dbReference type="AlphaFoldDB" id="A0A3A5H7N7"/>
<proteinExistence type="predicted"/>
<protein>
    <submittedName>
        <fullName evidence="2">WYL domain-containing protein</fullName>
    </submittedName>
</protein>
<dbReference type="PROSITE" id="PS52050">
    <property type="entry name" value="WYL"/>
    <property type="match status" value="1"/>
</dbReference>